<dbReference type="Proteomes" id="UP000198734">
    <property type="component" value="Unassembled WGS sequence"/>
</dbReference>
<keyword evidence="1" id="KW-1133">Transmembrane helix</keyword>
<gene>
    <name evidence="2" type="ORF">SAMN05421670_0450</name>
</gene>
<dbReference type="AlphaFoldDB" id="A0A1I5UMN7"/>
<keyword evidence="3" id="KW-1185">Reference proteome</keyword>
<feature type="transmembrane region" description="Helical" evidence="1">
    <location>
        <begin position="52"/>
        <end position="72"/>
    </location>
</feature>
<sequence>MTTYNKAFRLIIKKNFMLLIISIALLVVTLGFWVGIPVFVIGNILSKFNIPVFIHIVCISISVGLFFSLYFIPFHLKVAHLVGKMKNESTIKAFGRLQLVFVLLSATAFYVIINVVLVL</sequence>
<keyword evidence="1" id="KW-0812">Transmembrane</keyword>
<keyword evidence="1" id="KW-0472">Membrane</keyword>
<dbReference type="OrthoDB" id="2440603at2"/>
<evidence type="ECO:0000256" key="1">
    <source>
        <dbReference type="SAM" id="Phobius"/>
    </source>
</evidence>
<dbReference type="STRING" id="126156.SAMN05421670_0450"/>
<evidence type="ECO:0000313" key="2">
    <source>
        <dbReference type="EMBL" id="SFP96307.1"/>
    </source>
</evidence>
<name>A0A1I5UMN7_9BACI</name>
<dbReference type="EMBL" id="FOXU01000001">
    <property type="protein sequence ID" value="SFP96307.1"/>
    <property type="molecule type" value="Genomic_DNA"/>
</dbReference>
<proteinExistence type="predicted"/>
<reference evidence="3" key="1">
    <citation type="submission" date="2016-10" db="EMBL/GenBank/DDBJ databases">
        <authorList>
            <person name="Varghese N."/>
            <person name="Submissions S."/>
        </authorList>
    </citation>
    <scope>NUCLEOTIDE SEQUENCE [LARGE SCALE GENOMIC DNA]</scope>
    <source>
        <strain evidence="3">DSM 11706</strain>
    </source>
</reference>
<organism evidence="2 3">
    <name type="scientific">Psychrobacillus psychrotolerans</name>
    <dbReference type="NCBI Taxonomy" id="126156"/>
    <lineage>
        <taxon>Bacteria</taxon>
        <taxon>Bacillati</taxon>
        <taxon>Bacillota</taxon>
        <taxon>Bacilli</taxon>
        <taxon>Bacillales</taxon>
        <taxon>Bacillaceae</taxon>
        <taxon>Psychrobacillus</taxon>
    </lineage>
</organism>
<accession>A0A1I5UMN7</accession>
<feature type="transmembrane region" description="Helical" evidence="1">
    <location>
        <begin position="93"/>
        <end position="113"/>
    </location>
</feature>
<protein>
    <submittedName>
        <fullName evidence="2">Uncharacterized protein</fullName>
    </submittedName>
</protein>
<dbReference type="RefSeq" id="WP_093533772.1">
    <property type="nucleotide sequence ID" value="NZ_FOXU01000001.1"/>
</dbReference>
<feature type="transmembrane region" description="Helical" evidence="1">
    <location>
        <begin position="16"/>
        <end position="40"/>
    </location>
</feature>
<evidence type="ECO:0000313" key="3">
    <source>
        <dbReference type="Proteomes" id="UP000198734"/>
    </source>
</evidence>